<evidence type="ECO:0000256" key="1">
    <source>
        <dbReference type="SAM" id="MobiDB-lite"/>
    </source>
</evidence>
<feature type="region of interest" description="Disordered" evidence="1">
    <location>
        <begin position="1"/>
        <end position="65"/>
    </location>
</feature>
<evidence type="ECO:0000313" key="3">
    <source>
        <dbReference type="Proteomes" id="UP000314294"/>
    </source>
</evidence>
<comment type="caution">
    <text evidence="2">The sequence shown here is derived from an EMBL/GenBank/DDBJ whole genome shotgun (WGS) entry which is preliminary data.</text>
</comment>
<reference evidence="2 3" key="1">
    <citation type="submission" date="2019-03" db="EMBL/GenBank/DDBJ databases">
        <title>First draft genome of Liparis tanakae, snailfish: a comprehensive survey of snailfish specific genes.</title>
        <authorList>
            <person name="Kim W."/>
            <person name="Song I."/>
            <person name="Jeong J.-H."/>
            <person name="Kim D."/>
            <person name="Kim S."/>
            <person name="Ryu S."/>
            <person name="Song J.Y."/>
            <person name="Lee S.K."/>
        </authorList>
    </citation>
    <scope>NUCLEOTIDE SEQUENCE [LARGE SCALE GENOMIC DNA]</scope>
    <source>
        <tissue evidence="2">Muscle</tissue>
    </source>
</reference>
<dbReference type="Proteomes" id="UP000314294">
    <property type="component" value="Unassembled WGS sequence"/>
</dbReference>
<proteinExistence type="predicted"/>
<protein>
    <submittedName>
        <fullName evidence="2">Uncharacterized protein</fullName>
    </submittedName>
</protein>
<dbReference type="EMBL" id="SRLO01000274">
    <property type="protein sequence ID" value="TNN63391.1"/>
    <property type="molecule type" value="Genomic_DNA"/>
</dbReference>
<name>A0A4Z2HCN9_9TELE</name>
<gene>
    <name evidence="2" type="ORF">EYF80_026413</name>
</gene>
<sequence length="65" mass="6884">MRSLDERSSAAVKYSSASPAPISRRRPHGASDQWGVEGSPAPTPPMAAGKRRPDISGAKTRDEGH</sequence>
<dbReference type="AlphaFoldDB" id="A0A4Z2HCN9"/>
<organism evidence="2 3">
    <name type="scientific">Liparis tanakae</name>
    <name type="common">Tanaka's snailfish</name>
    <dbReference type="NCBI Taxonomy" id="230148"/>
    <lineage>
        <taxon>Eukaryota</taxon>
        <taxon>Metazoa</taxon>
        <taxon>Chordata</taxon>
        <taxon>Craniata</taxon>
        <taxon>Vertebrata</taxon>
        <taxon>Euteleostomi</taxon>
        <taxon>Actinopterygii</taxon>
        <taxon>Neopterygii</taxon>
        <taxon>Teleostei</taxon>
        <taxon>Neoteleostei</taxon>
        <taxon>Acanthomorphata</taxon>
        <taxon>Eupercaria</taxon>
        <taxon>Perciformes</taxon>
        <taxon>Cottioidei</taxon>
        <taxon>Cottales</taxon>
        <taxon>Liparidae</taxon>
        <taxon>Liparis</taxon>
    </lineage>
</organism>
<feature type="compositionally biased region" description="Basic and acidic residues" evidence="1">
    <location>
        <begin position="51"/>
        <end position="65"/>
    </location>
</feature>
<accession>A0A4Z2HCN9</accession>
<evidence type="ECO:0000313" key="2">
    <source>
        <dbReference type="EMBL" id="TNN63391.1"/>
    </source>
</evidence>
<keyword evidence="3" id="KW-1185">Reference proteome</keyword>